<feature type="binding site" evidence="5">
    <location>
        <position position="172"/>
    </location>
    <ligand>
        <name>ATP</name>
        <dbReference type="ChEBI" id="CHEBI:30616"/>
    </ligand>
</feature>
<reference evidence="7" key="1">
    <citation type="submission" date="2012-11" db="EMBL/GenBank/DDBJ databases">
        <title>Dependencies among metagenomic species, viruses, plasmids and units of genetic variation.</title>
        <authorList>
            <person name="Nielsen H.B."/>
            <person name="Almeida M."/>
            <person name="Juncker A.S."/>
            <person name="Rasmussen S."/>
            <person name="Li J."/>
            <person name="Sunagawa S."/>
            <person name="Plichta D."/>
            <person name="Gautier L."/>
            <person name="Le Chatelier E."/>
            <person name="Peletier E."/>
            <person name="Bonde I."/>
            <person name="Nielsen T."/>
            <person name="Manichanh C."/>
            <person name="Arumugam M."/>
            <person name="Batto J."/>
            <person name="Santos M.B.Q.D."/>
            <person name="Blom N."/>
            <person name="Borruel N."/>
            <person name="Burgdorf K.S."/>
            <person name="Boumezbeur F."/>
            <person name="Casellas F."/>
            <person name="Dore J."/>
            <person name="Guarner F."/>
            <person name="Hansen T."/>
            <person name="Hildebrand F."/>
            <person name="Kaas R.S."/>
            <person name="Kennedy S."/>
            <person name="Kristiansen K."/>
            <person name="Kultima J.R."/>
            <person name="Leonard P."/>
            <person name="Levenez F."/>
            <person name="Lund O."/>
            <person name="Moumen B."/>
            <person name="Le Paslier D."/>
            <person name="Pons N."/>
            <person name="Pedersen O."/>
            <person name="Prifti E."/>
            <person name="Qin J."/>
            <person name="Raes J."/>
            <person name="Tap J."/>
            <person name="Tims S."/>
            <person name="Ussery D.W."/>
            <person name="Yamada T."/>
            <person name="MetaHit consortium"/>
            <person name="Renault P."/>
            <person name="Sicheritz-Ponten T."/>
            <person name="Bork P."/>
            <person name="Wang J."/>
            <person name="Brunak S."/>
            <person name="Ehrlich S.D."/>
        </authorList>
    </citation>
    <scope>NUCLEOTIDE SEQUENCE [LARGE SCALE GENOMIC DNA]</scope>
</reference>
<dbReference type="Pfam" id="PF00183">
    <property type="entry name" value="HSP90"/>
    <property type="match status" value="1"/>
</dbReference>
<dbReference type="InterPro" id="IPR037196">
    <property type="entry name" value="HSP90_C"/>
</dbReference>
<keyword evidence="2 5" id="KW-0547">Nucleotide-binding</keyword>
<gene>
    <name evidence="7" type="ORF">BN488_00496</name>
</gene>
<comment type="caution">
    <text evidence="7">The sequence shown here is derived from an EMBL/GenBank/DDBJ whole genome shotgun (WGS) entry which is preliminary data.</text>
</comment>
<keyword evidence="4" id="KW-0143">Chaperone</keyword>
<organism evidence="7 8">
    <name type="scientific">Intestinibacter bartlettii CAG:1329</name>
    <dbReference type="NCBI Taxonomy" id="1263063"/>
    <lineage>
        <taxon>Bacteria</taxon>
        <taxon>Bacillati</taxon>
        <taxon>Bacillota</taxon>
        <taxon>Clostridia</taxon>
        <taxon>Peptostreptococcales</taxon>
        <taxon>Peptostreptococcaceae</taxon>
        <taxon>Intestinibacter</taxon>
    </lineage>
</organism>
<dbReference type="InterPro" id="IPR020575">
    <property type="entry name" value="Hsp90_N"/>
</dbReference>
<dbReference type="GO" id="GO:0140662">
    <property type="term" value="F:ATP-dependent protein folding chaperone"/>
    <property type="evidence" value="ECO:0007669"/>
    <property type="project" value="InterPro"/>
</dbReference>
<feature type="binding site" evidence="5">
    <location>
        <position position="33"/>
    </location>
    <ligand>
        <name>ATP</name>
        <dbReference type="ChEBI" id="CHEBI:30616"/>
    </ligand>
</feature>
<accession>R5XAI2</accession>
<dbReference type="CDD" id="cd16927">
    <property type="entry name" value="HATPase_Hsp90-like"/>
    <property type="match status" value="1"/>
</dbReference>
<dbReference type="PRINTS" id="PR00775">
    <property type="entry name" value="HEATSHOCK90"/>
</dbReference>
<dbReference type="Pfam" id="PF13589">
    <property type="entry name" value="HATPase_c_3"/>
    <property type="match status" value="1"/>
</dbReference>
<dbReference type="RefSeq" id="WP_022070946.1">
    <property type="nucleotide sequence ID" value="NZ_HF999316.1"/>
</dbReference>
<dbReference type="InterPro" id="IPR020568">
    <property type="entry name" value="Ribosomal_Su5_D2-typ_SF"/>
</dbReference>
<dbReference type="FunFam" id="3.30.230.80:FF:000008">
    <property type="entry name" value="Molecular chaperone HtpG"/>
    <property type="match status" value="1"/>
</dbReference>
<dbReference type="Gene3D" id="3.30.565.10">
    <property type="entry name" value="Histidine kinase-like ATPase, C-terminal domain"/>
    <property type="match status" value="1"/>
</dbReference>
<evidence type="ECO:0000256" key="4">
    <source>
        <dbReference type="ARBA" id="ARBA00023186"/>
    </source>
</evidence>
<evidence type="ECO:0000313" key="8">
    <source>
        <dbReference type="Proteomes" id="UP000017980"/>
    </source>
</evidence>
<dbReference type="SUPFAM" id="SSF110942">
    <property type="entry name" value="HSP90 C-terminal domain"/>
    <property type="match status" value="1"/>
</dbReference>
<feature type="binding site" evidence="5">
    <location>
        <position position="83"/>
    </location>
    <ligand>
        <name>ATP</name>
        <dbReference type="ChEBI" id="CHEBI:30616"/>
    </ligand>
</feature>
<evidence type="ECO:0000256" key="1">
    <source>
        <dbReference type="ARBA" id="ARBA00008239"/>
    </source>
</evidence>
<feature type="binding site" evidence="5">
    <location>
        <position position="78"/>
    </location>
    <ligand>
        <name>ATP</name>
        <dbReference type="ChEBI" id="CHEBI:30616"/>
    </ligand>
</feature>
<dbReference type="InterPro" id="IPR036890">
    <property type="entry name" value="HATPase_C_sf"/>
</dbReference>
<sequence length="646" mass="74850">MALKQGSISIDTENIFPIIKKWLYSDKDIFIRELISNGCDAVSKHKRLVSLGETAGDDKPYKITVAVSKKNKTLSFSDNGIGMTADEIDKYINQVAFSGAEDFFNKYKDKMEESNDIIGHFGLGFYSAFMVSSNVEIDTLSFATGAKPIRWQSADGMQFEITEDGTRTERGTTITLTLAEDSEEFLDEYHLRSIIKKYCSFLPVEIYVENIDKLEEEAKKKVEEAAKKAEEGADNETSEEEPKEEIKPVPLNDTNPLWLKSPKDCTDEEYIKFYQQVFNVFDEPLFWIHLNVDYPFNLKGILYFPKLKNEFELVEGKVKLYNNQVFVADNIKEVIPEFLLLLKGVIDCPDLPLNVSRSFLQNDRDVSKISKHIVKKVADKLKSLCKNEREKYESFWDDIQVFIKYGCLKDEGFYDKIKEYILYKDLDGKYITLKDYLEYAKDKHENKVFYVVDKEQQSQYIKLFKEYDLNAVILDCTIDNNFITFLEYKESGVRFKRIDSDLSDVLKDKDEEKDENADEEIVNFFKEKIGDRVQKYSVESLKKEDTPAVILISEESRRMMEMQSRFAGLDYGFDLKEEKTLVINDRNPLIKKVLSLRDDETKKEAVDVICNQIVDLALLANKELGAEELDLFIKRSNELMSKVISL</sequence>
<dbReference type="Proteomes" id="UP000017980">
    <property type="component" value="Unassembled WGS sequence"/>
</dbReference>
<feature type="region of interest" description="Disordered" evidence="6">
    <location>
        <begin position="225"/>
        <end position="250"/>
    </location>
</feature>
<dbReference type="AlphaFoldDB" id="R5XAI2"/>
<dbReference type="InterPro" id="IPR001404">
    <property type="entry name" value="Hsp90_fam"/>
</dbReference>
<feature type="compositionally biased region" description="Acidic residues" evidence="6">
    <location>
        <begin position="232"/>
        <end position="243"/>
    </location>
</feature>
<dbReference type="GO" id="GO:0016887">
    <property type="term" value="F:ATP hydrolysis activity"/>
    <property type="evidence" value="ECO:0007669"/>
    <property type="project" value="InterPro"/>
</dbReference>
<evidence type="ECO:0000313" key="7">
    <source>
        <dbReference type="EMBL" id="CDA09404.1"/>
    </source>
</evidence>
<feature type="binding site" evidence="5">
    <location>
        <position position="37"/>
    </location>
    <ligand>
        <name>ATP</name>
        <dbReference type="ChEBI" id="CHEBI:30616"/>
    </ligand>
</feature>
<feature type="binding site" evidence="5">
    <location>
        <position position="357"/>
    </location>
    <ligand>
        <name>ATP</name>
        <dbReference type="ChEBI" id="CHEBI:30616"/>
    </ligand>
</feature>
<dbReference type="Gene3D" id="1.20.120.790">
    <property type="entry name" value="Heat shock protein 90, C-terminal domain"/>
    <property type="match status" value="1"/>
</dbReference>
<evidence type="ECO:0000256" key="3">
    <source>
        <dbReference type="ARBA" id="ARBA00022840"/>
    </source>
</evidence>
<dbReference type="GO" id="GO:0051082">
    <property type="term" value="F:unfolded protein binding"/>
    <property type="evidence" value="ECO:0007669"/>
    <property type="project" value="InterPro"/>
</dbReference>
<dbReference type="NCBIfam" id="NF003555">
    <property type="entry name" value="PRK05218.1"/>
    <property type="match status" value="1"/>
</dbReference>
<dbReference type="GO" id="GO:0005524">
    <property type="term" value="F:ATP binding"/>
    <property type="evidence" value="ECO:0007669"/>
    <property type="project" value="UniProtKB-KW"/>
</dbReference>
<protein>
    <submittedName>
        <fullName evidence="7">Hsp90 protein</fullName>
    </submittedName>
</protein>
<evidence type="ECO:0000256" key="5">
    <source>
        <dbReference type="PIRSR" id="PIRSR002583-1"/>
    </source>
</evidence>
<dbReference type="EMBL" id="CBBD010000013">
    <property type="protein sequence ID" value="CDA09404.1"/>
    <property type="molecule type" value="Genomic_DNA"/>
</dbReference>
<dbReference type="Gene3D" id="3.40.50.11260">
    <property type="match status" value="1"/>
</dbReference>
<proteinExistence type="inferred from homology"/>
<evidence type="ECO:0000256" key="2">
    <source>
        <dbReference type="ARBA" id="ARBA00022741"/>
    </source>
</evidence>
<comment type="similarity">
    <text evidence="1">Belongs to the heat shock protein 90 family.</text>
</comment>
<evidence type="ECO:0000256" key="6">
    <source>
        <dbReference type="SAM" id="MobiDB-lite"/>
    </source>
</evidence>
<feature type="binding site" evidence="5">
    <location>
        <begin position="98"/>
        <end position="99"/>
    </location>
    <ligand>
        <name>ATP</name>
        <dbReference type="ChEBI" id="CHEBI:30616"/>
    </ligand>
</feature>
<dbReference type="Gene3D" id="3.30.230.80">
    <property type="match status" value="1"/>
</dbReference>
<dbReference type="SUPFAM" id="SSF55874">
    <property type="entry name" value="ATPase domain of HSP90 chaperone/DNA topoisomerase II/histidine kinase"/>
    <property type="match status" value="1"/>
</dbReference>
<dbReference type="PIRSF" id="PIRSF002583">
    <property type="entry name" value="Hsp90"/>
    <property type="match status" value="1"/>
</dbReference>
<dbReference type="SUPFAM" id="SSF54211">
    <property type="entry name" value="Ribosomal protein S5 domain 2-like"/>
    <property type="match status" value="1"/>
</dbReference>
<name>R5XAI2_9FIRM</name>
<keyword evidence="3 5" id="KW-0067">ATP-binding</keyword>
<dbReference type="PANTHER" id="PTHR11528">
    <property type="entry name" value="HEAT SHOCK PROTEIN 90 FAMILY MEMBER"/>
    <property type="match status" value="1"/>
</dbReference>